<evidence type="ECO:0000313" key="2">
    <source>
        <dbReference type="EMBL" id="CUP42513.1"/>
    </source>
</evidence>
<keyword evidence="1" id="KW-0812">Transmembrane</keyword>
<dbReference type="Proteomes" id="UP000095485">
    <property type="component" value="Unassembled WGS sequence"/>
</dbReference>
<protein>
    <submittedName>
        <fullName evidence="2">Uncharacterized protein</fullName>
    </submittedName>
</protein>
<dbReference type="OrthoDB" id="1976276at2"/>
<evidence type="ECO:0000256" key="1">
    <source>
        <dbReference type="SAM" id="Phobius"/>
    </source>
</evidence>
<feature type="transmembrane region" description="Helical" evidence="1">
    <location>
        <begin position="66"/>
        <end position="89"/>
    </location>
</feature>
<accession>A0A174N1K0</accession>
<dbReference type="Pfam" id="PF19517">
    <property type="entry name" value="DUF6050"/>
    <property type="match status" value="1"/>
</dbReference>
<keyword evidence="1" id="KW-0472">Membrane</keyword>
<reference evidence="2 3" key="1">
    <citation type="submission" date="2015-09" db="EMBL/GenBank/DDBJ databases">
        <authorList>
            <consortium name="Pathogen Informatics"/>
        </authorList>
    </citation>
    <scope>NUCLEOTIDE SEQUENCE [LARGE SCALE GENOMIC DNA]</scope>
    <source>
        <strain evidence="2 3">2789STDY5834914</strain>
    </source>
</reference>
<feature type="transmembrane region" description="Helical" evidence="1">
    <location>
        <begin position="6"/>
        <end position="28"/>
    </location>
</feature>
<dbReference type="InterPro" id="IPR046113">
    <property type="entry name" value="DUF6050"/>
</dbReference>
<proteinExistence type="predicted"/>
<sequence>MTFKNFVCKGILVFAGLLLLGWIGKYIYMVDGEIDWFRFMLVYGVPVGIPHMFIIIPWHWDLSGILGMAALCVIVGGIFGCVIAAWLGIRAVWYMVGFPISKIVVIHKRTC</sequence>
<dbReference type="EMBL" id="CZAY01000007">
    <property type="protein sequence ID" value="CUP42513.1"/>
    <property type="molecule type" value="Genomic_DNA"/>
</dbReference>
<keyword evidence="1" id="KW-1133">Transmembrane helix</keyword>
<feature type="transmembrane region" description="Helical" evidence="1">
    <location>
        <begin position="40"/>
        <end position="60"/>
    </location>
</feature>
<dbReference type="RefSeq" id="WP_055282500.1">
    <property type="nucleotide sequence ID" value="NZ_CZAY01000007.1"/>
</dbReference>
<dbReference type="AlphaFoldDB" id="A0A174N1K0"/>
<organism evidence="2 3">
    <name type="scientific">Dorea longicatena</name>
    <dbReference type="NCBI Taxonomy" id="88431"/>
    <lineage>
        <taxon>Bacteria</taxon>
        <taxon>Bacillati</taxon>
        <taxon>Bacillota</taxon>
        <taxon>Clostridia</taxon>
        <taxon>Lachnospirales</taxon>
        <taxon>Lachnospiraceae</taxon>
        <taxon>Dorea</taxon>
    </lineage>
</organism>
<name>A0A174N1K0_9FIRM</name>
<dbReference type="GeneID" id="96228404"/>
<gene>
    <name evidence="2" type="ORF">ERS852526_01112</name>
</gene>
<evidence type="ECO:0000313" key="3">
    <source>
        <dbReference type="Proteomes" id="UP000095485"/>
    </source>
</evidence>